<gene>
    <name evidence="1" type="ORF">TVAG_022540</name>
</gene>
<proteinExistence type="predicted"/>
<evidence type="ECO:0008006" key="3">
    <source>
        <dbReference type="Google" id="ProtNLM"/>
    </source>
</evidence>
<dbReference type="SMR" id="A2GBY4"/>
<sequence length="1008" mass="114391">MDSTFLELLRALLSTNDNEERMHVEQEYYQYIESNIAETCNQFITLLKDQNLKSDWLSAVVHFGRCLNLHKELIKQQCGEEFIQNLVNSLLELIQNPAYTPQIKNNMTECLLNLFKISFNPDILEILQQMAMNSDLTIMTSAIDSILGIISIQGIQPEIINSIVTNILNTHAESLSQASLIPLSRLIFTVFSKYKLDICKSFAPASIQVIQDLEPQYFNKSLCVLSNFTSFFSEFFDEKIMDIISIIIHSFQNTNLPRGIRVICFQILVEFGFSNFTIDQFTEVLNIVVQTIAQIPDDVDITSEDYEDETPRSEVEMSLFSFFSGASKIENFNEALYGVIEEGLRQDSWQYIRAGLVLINDSPKFLSSAIHENLVTFLIELSSNDNPFVRNQVFKSLRTFMIAQPSIVENYGPQLAEMFRNAIGQLPTEDVLDSYSIFLSKVDVQLTSFETIEVLTQIISIPGIDITNCLFCISQLLPRLRSQQMIDDDQTSEVISFSKQFINSSPSLTVYSLSILISCISLLDNETISQVLDILSNISLTDLNENDYFIFNESIKTVFLEVEDSDTLSHIFTKISASSLIDLKPVVQSLDDDISDFDSFQTFYPRSQNKIILIQSEELDKYLSSLETVLFAVGKCISFPLDISVPIINNAMNYQYIDKVMEIVIEIAQFISPFLISNGHIDTFKSIIEHFDLILLDLYSLSLLSSLIEIFVTGLIHLNIMNEENLSVVHKFINQACNRVLNSLTDDNENAEKCHFSVGKLMNYCIENSSLSLEFYEQKKDIYFPVNSDHEELISGSIQAMNSLVLKNPSNEIISVLSDYFYSSSLLTILSSVQLLGKLVINGQIPSDVIEEIAKNAQNCLETLDVDDDENDYKTSEIEGWICCIVTGALTMKVEDDDLVECFFMTVGESGVCNSDFCFNLVINLLNEFGFELPVNALTILDAISNIYNYFIENTMTEQHNQLILQLREFLTSDEQFDYVLELIDDQNCWAGVKEGISAIINYGTQEE</sequence>
<dbReference type="Proteomes" id="UP000001542">
    <property type="component" value="Unassembled WGS sequence"/>
</dbReference>
<evidence type="ECO:0000313" key="2">
    <source>
        <dbReference type="Proteomes" id="UP000001542"/>
    </source>
</evidence>
<organism evidence="1 2">
    <name type="scientific">Trichomonas vaginalis (strain ATCC PRA-98 / G3)</name>
    <dbReference type="NCBI Taxonomy" id="412133"/>
    <lineage>
        <taxon>Eukaryota</taxon>
        <taxon>Metamonada</taxon>
        <taxon>Parabasalia</taxon>
        <taxon>Trichomonadida</taxon>
        <taxon>Trichomonadidae</taxon>
        <taxon>Trichomonas</taxon>
    </lineage>
</organism>
<dbReference type="InterPro" id="IPR011989">
    <property type="entry name" value="ARM-like"/>
</dbReference>
<dbReference type="EMBL" id="DS114979">
    <property type="protein sequence ID" value="EAX85333.1"/>
    <property type="molecule type" value="Genomic_DNA"/>
</dbReference>
<dbReference type="InParanoid" id="A2GBY4"/>
<protein>
    <recommendedName>
        <fullName evidence="3">Importin N-terminal domain-containing protein</fullName>
    </recommendedName>
</protein>
<evidence type="ECO:0000313" key="1">
    <source>
        <dbReference type="EMBL" id="EAX85333.1"/>
    </source>
</evidence>
<dbReference type="InterPro" id="IPR016024">
    <property type="entry name" value="ARM-type_fold"/>
</dbReference>
<dbReference type="Gene3D" id="1.25.10.10">
    <property type="entry name" value="Leucine-rich Repeat Variant"/>
    <property type="match status" value="1"/>
</dbReference>
<keyword evidence="2" id="KW-1185">Reference proteome</keyword>
<dbReference type="SUPFAM" id="SSF48371">
    <property type="entry name" value="ARM repeat"/>
    <property type="match status" value="1"/>
</dbReference>
<dbReference type="VEuPathDB" id="TrichDB:TVAG_022540"/>
<name>A2GBY4_TRIV3</name>
<reference evidence="1" key="1">
    <citation type="submission" date="2006-10" db="EMBL/GenBank/DDBJ databases">
        <authorList>
            <person name="Amadeo P."/>
            <person name="Zhao Q."/>
            <person name="Wortman J."/>
            <person name="Fraser-Liggett C."/>
            <person name="Carlton J."/>
        </authorList>
    </citation>
    <scope>NUCLEOTIDE SEQUENCE</scope>
    <source>
        <strain evidence="1">G3</strain>
    </source>
</reference>
<accession>A2GBY4</accession>
<reference evidence="1" key="2">
    <citation type="journal article" date="2007" name="Science">
        <title>Draft genome sequence of the sexually transmitted pathogen Trichomonas vaginalis.</title>
        <authorList>
            <person name="Carlton J.M."/>
            <person name="Hirt R.P."/>
            <person name="Silva J.C."/>
            <person name="Delcher A.L."/>
            <person name="Schatz M."/>
            <person name="Zhao Q."/>
            <person name="Wortman J.R."/>
            <person name="Bidwell S.L."/>
            <person name="Alsmark U.C.M."/>
            <person name="Besteiro S."/>
            <person name="Sicheritz-Ponten T."/>
            <person name="Noel C.J."/>
            <person name="Dacks J.B."/>
            <person name="Foster P.G."/>
            <person name="Simillion C."/>
            <person name="Van de Peer Y."/>
            <person name="Miranda-Saavedra D."/>
            <person name="Barton G.J."/>
            <person name="Westrop G.D."/>
            <person name="Mueller S."/>
            <person name="Dessi D."/>
            <person name="Fiori P.L."/>
            <person name="Ren Q."/>
            <person name="Paulsen I."/>
            <person name="Zhang H."/>
            <person name="Bastida-Corcuera F.D."/>
            <person name="Simoes-Barbosa A."/>
            <person name="Brown M.T."/>
            <person name="Hayes R.D."/>
            <person name="Mukherjee M."/>
            <person name="Okumura C.Y."/>
            <person name="Schneider R."/>
            <person name="Smith A.J."/>
            <person name="Vanacova S."/>
            <person name="Villalvazo M."/>
            <person name="Haas B.J."/>
            <person name="Pertea M."/>
            <person name="Feldblyum T.V."/>
            <person name="Utterback T.R."/>
            <person name="Shu C.L."/>
            <person name="Osoegawa K."/>
            <person name="de Jong P.J."/>
            <person name="Hrdy I."/>
            <person name="Horvathova L."/>
            <person name="Zubacova Z."/>
            <person name="Dolezal P."/>
            <person name="Malik S.B."/>
            <person name="Logsdon J.M. Jr."/>
            <person name="Henze K."/>
            <person name="Gupta A."/>
            <person name="Wang C.C."/>
            <person name="Dunne R.L."/>
            <person name="Upcroft J.A."/>
            <person name="Upcroft P."/>
            <person name="White O."/>
            <person name="Salzberg S.L."/>
            <person name="Tang P."/>
            <person name="Chiu C.-H."/>
            <person name="Lee Y.-S."/>
            <person name="Embley T.M."/>
            <person name="Coombs G.H."/>
            <person name="Mottram J.C."/>
            <person name="Tachezy J."/>
            <person name="Fraser-Liggett C.M."/>
            <person name="Johnson P.J."/>
        </authorList>
    </citation>
    <scope>NUCLEOTIDE SEQUENCE [LARGE SCALE GENOMIC DNA]</scope>
    <source>
        <strain evidence="1">G3</strain>
    </source>
</reference>
<dbReference type="AlphaFoldDB" id="A2GBY4"/>